<dbReference type="GO" id="GO:0005524">
    <property type="term" value="F:ATP binding"/>
    <property type="evidence" value="ECO:0007669"/>
    <property type="project" value="UniProtKB-KW"/>
</dbReference>
<evidence type="ECO:0000313" key="3">
    <source>
        <dbReference type="EMBL" id="PAP75748.1"/>
    </source>
</evidence>
<sequence length="262" mass="26316">MAPLPTPSSPHGIVLAVVSGKGGTGKSTIAVNLAETLAEAGRSVALLDADPCQSSCATLLNEEPRASVLAVASGAVPAERAFHQTAGGLSLVVGGSATRPGDVCPALYEAFDAVIDLAAATHDVVLIDAPAGLDGLVRWALDRADAGLLVVVGEPTAVTGAYALAKAVWHVAPTYPFLAVVNAADTDADAVRTAERFAELTTQFLGQSPSPVGWLPYDAQVRAAARAQVPAVRRSASLRTAFAGLAGALAPLLPAPTTSAAA</sequence>
<proteinExistence type="predicted"/>
<dbReference type="GO" id="GO:0051782">
    <property type="term" value="P:negative regulation of cell division"/>
    <property type="evidence" value="ECO:0007669"/>
    <property type="project" value="TreeGrafter"/>
</dbReference>
<dbReference type="GO" id="GO:0009898">
    <property type="term" value="C:cytoplasmic side of plasma membrane"/>
    <property type="evidence" value="ECO:0007669"/>
    <property type="project" value="TreeGrafter"/>
</dbReference>
<accession>A0A271IXS3</accession>
<dbReference type="Pfam" id="PF10609">
    <property type="entry name" value="ParA"/>
    <property type="match status" value="1"/>
</dbReference>
<organism evidence="3 4">
    <name type="scientific">Rubrivirga marina</name>
    <dbReference type="NCBI Taxonomy" id="1196024"/>
    <lineage>
        <taxon>Bacteria</taxon>
        <taxon>Pseudomonadati</taxon>
        <taxon>Rhodothermota</taxon>
        <taxon>Rhodothermia</taxon>
        <taxon>Rhodothermales</taxon>
        <taxon>Rubricoccaceae</taxon>
        <taxon>Rubrivirga</taxon>
    </lineage>
</organism>
<dbReference type="PANTHER" id="PTHR43384:SF6">
    <property type="entry name" value="SEPTUM SITE-DETERMINING PROTEIN MIND HOMOLOG, CHLOROPLASTIC"/>
    <property type="match status" value="1"/>
</dbReference>
<dbReference type="EMBL" id="MQWD01000001">
    <property type="protein sequence ID" value="PAP75748.1"/>
    <property type="molecule type" value="Genomic_DNA"/>
</dbReference>
<comment type="caution">
    <text evidence="3">The sequence shown here is derived from an EMBL/GenBank/DDBJ whole genome shotgun (WGS) entry which is preliminary data.</text>
</comment>
<dbReference type="RefSeq" id="WP_095509391.1">
    <property type="nucleotide sequence ID" value="NZ_MQWD01000001.1"/>
</dbReference>
<dbReference type="GO" id="GO:0016887">
    <property type="term" value="F:ATP hydrolysis activity"/>
    <property type="evidence" value="ECO:0007669"/>
    <property type="project" value="TreeGrafter"/>
</dbReference>
<evidence type="ECO:0000256" key="1">
    <source>
        <dbReference type="ARBA" id="ARBA00022741"/>
    </source>
</evidence>
<reference evidence="3 4" key="1">
    <citation type="submission" date="2016-11" db="EMBL/GenBank/DDBJ databases">
        <title>Study of marine rhodopsin-containing bacteria.</title>
        <authorList>
            <person name="Yoshizawa S."/>
            <person name="Kumagai Y."/>
            <person name="Kogure K."/>
        </authorList>
    </citation>
    <scope>NUCLEOTIDE SEQUENCE [LARGE SCALE GENOMIC DNA]</scope>
    <source>
        <strain evidence="3 4">SAORIC-28</strain>
    </source>
</reference>
<evidence type="ECO:0000256" key="2">
    <source>
        <dbReference type="ARBA" id="ARBA00022840"/>
    </source>
</evidence>
<dbReference type="GO" id="GO:0005829">
    <property type="term" value="C:cytosol"/>
    <property type="evidence" value="ECO:0007669"/>
    <property type="project" value="TreeGrafter"/>
</dbReference>
<dbReference type="InterPro" id="IPR033756">
    <property type="entry name" value="YlxH/NBP35"/>
</dbReference>
<keyword evidence="1" id="KW-0547">Nucleotide-binding</keyword>
<protein>
    <recommendedName>
        <fullName evidence="5">CobQ/CobB/MinD/ParA nucleotide binding domain-containing protein</fullName>
    </recommendedName>
</protein>
<name>A0A271IXS3_9BACT</name>
<evidence type="ECO:0008006" key="5">
    <source>
        <dbReference type="Google" id="ProtNLM"/>
    </source>
</evidence>
<dbReference type="InterPro" id="IPR027417">
    <property type="entry name" value="P-loop_NTPase"/>
</dbReference>
<dbReference type="Gene3D" id="3.40.50.300">
    <property type="entry name" value="P-loop containing nucleotide triphosphate hydrolases"/>
    <property type="match status" value="1"/>
</dbReference>
<dbReference type="InterPro" id="IPR050625">
    <property type="entry name" value="ParA/MinD_ATPase"/>
</dbReference>
<evidence type="ECO:0000313" key="4">
    <source>
        <dbReference type="Proteomes" id="UP000216339"/>
    </source>
</evidence>
<gene>
    <name evidence="3" type="ORF">BSZ37_04490</name>
</gene>
<dbReference type="Proteomes" id="UP000216339">
    <property type="component" value="Unassembled WGS sequence"/>
</dbReference>
<dbReference type="SUPFAM" id="SSF52540">
    <property type="entry name" value="P-loop containing nucleoside triphosphate hydrolases"/>
    <property type="match status" value="1"/>
</dbReference>
<dbReference type="OrthoDB" id="9816297at2"/>
<dbReference type="AlphaFoldDB" id="A0A271IXS3"/>
<keyword evidence="4" id="KW-1185">Reference proteome</keyword>
<keyword evidence="2" id="KW-0067">ATP-binding</keyword>
<dbReference type="PANTHER" id="PTHR43384">
    <property type="entry name" value="SEPTUM SITE-DETERMINING PROTEIN MIND HOMOLOG, CHLOROPLASTIC-RELATED"/>
    <property type="match status" value="1"/>
</dbReference>